<keyword evidence="6 12" id="KW-0547">Nucleotide-binding</keyword>
<dbReference type="EMBL" id="JAMFTS010000004">
    <property type="protein sequence ID" value="KAJ4765483.1"/>
    <property type="molecule type" value="Genomic_DNA"/>
</dbReference>
<dbReference type="SMART" id="SM00220">
    <property type="entry name" value="S_TKc"/>
    <property type="match status" value="1"/>
</dbReference>
<comment type="caution">
    <text evidence="16">The sequence shown here is derived from an EMBL/GenBank/DDBJ whole genome shotgun (WGS) entry which is preliminary data.</text>
</comment>
<protein>
    <submittedName>
        <fullName evidence="16">Receptor-like kinase</fullName>
    </submittedName>
</protein>
<feature type="transmembrane region" description="Helical" evidence="13">
    <location>
        <begin position="261"/>
        <end position="294"/>
    </location>
</feature>
<sequence length="648" mass="74203">MRFLNLFIFLILYCHVQVSGSSSCKELQNIIHHLPGSCGGKRFQLYCNGINPIFNIQSTNFLLKDISFQNQTFRLVNPYLDTGDYCHLPNQTYSENYDAPFFYVYSNYSYIYFLNCTQAIENLEYEMIPCMNTMNSRVYAVTSRSYYVSDVPDSCRVVGRAIADYPSEPMDYLAIMQAIEKGVLVNWTASKNYYGDPECSVLETCWRRIISYYLQYIKGATMSKDLSVSYKIVLVFLLIPAFFMGQLIFLWCLYAGSTVIFCFMLILLALMDIILLSLGARLVLAPLAICSFLIHKYRRVTPSISSIEKFLRENEMLSIRRYDFIEIAIMTNHFREKLGQGGFGSVYRGKLFSGNQVAIKILSNLVGDGDDFISEVATIGRIHHANIVRLIGFCSESSKRALVYDYMPNGSLDKYIFSSNNNALSMQKRREIALGIARGINYLHRGCEMQILHFDIKPHNILLDHDLTPKISDFGLARMYPREHHLVALTAARGTIGYIAPELISRTFGVISYKADVYSFGMLLMEMTSGRRNVDNHAESSSQVYYPSWIYDQLKLAEEHYDWSNCVAEFGEIEWILYKVALWCIQMRASDRPSMSRVIEMLQSDADSLEMPPRPFTTCSPQETSIELSEIESCSIEVSEFTEEISLL</sequence>
<dbReference type="FunFam" id="1.10.510.10:FF:000590">
    <property type="entry name" value="PR5-like receptor kinase"/>
    <property type="match status" value="1"/>
</dbReference>
<evidence type="ECO:0000256" key="7">
    <source>
        <dbReference type="ARBA" id="ARBA00022777"/>
    </source>
</evidence>
<evidence type="ECO:0000256" key="12">
    <source>
        <dbReference type="PROSITE-ProRule" id="PRU10141"/>
    </source>
</evidence>
<evidence type="ECO:0000256" key="10">
    <source>
        <dbReference type="ARBA" id="ARBA00023136"/>
    </source>
</evidence>
<keyword evidence="16" id="KW-0675">Receptor</keyword>
<gene>
    <name evidence="16" type="ORF">LUZ62_075858</name>
</gene>
<dbReference type="GO" id="GO:0005524">
    <property type="term" value="F:ATP binding"/>
    <property type="evidence" value="ECO:0007669"/>
    <property type="project" value="UniProtKB-UniRule"/>
</dbReference>
<keyword evidence="9 13" id="KW-1133">Transmembrane helix</keyword>
<keyword evidence="8 12" id="KW-0067">ATP-binding</keyword>
<dbReference type="Proteomes" id="UP001140206">
    <property type="component" value="Chromosome 4"/>
</dbReference>
<dbReference type="Gene3D" id="1.10.510.10">
    <property type="entry name" value="Transferase(Phosphotransferase) domain 1"/>
    <property type="match status" value="1"/>
</dbReference>
<dbReference type="InterPro" id="IPR011009">
    <property type="entry name" value="Kinase-like_dom_sf"/>
</dbReference>
<organism evidence="16 17">
    <name type="scientific">Rhynchospora pubera</name>
    <dbReference type="NCBI Taxonomy" id="906938"/>
    <lineage>
        <taxon>Eukaryota</taxon>
        <taxon>Viridiplantae</taxon>
        <taxon>Streptophyta</taxon>
        <taxon>Embryophyta</taxon>
        <taxon>Tracheophyta</taxon>
        <taxon>Spermatophyta</taxon>
        <taxon>Magnoliopsida</taxon>
        <taxon>Liliopsida</taxon>
        <taxon>Poales</taxon>
        <taxon>Cyperaceae</taxon>
        <taxon>Cyperoideae</taxon>
        <taxon>Rhynchosporeae</taxon>
        <taxon>Rhynchospora</taxon>
    </lineage>
</organism>
<keyword evidence="17" id="KW-1185">Reference proteome</keyword>
<dbReference type="InterPro" id="IPR008271">
    <property type="entry name" value="Ser/Thr_kinase_AS"/>
</dbReference>
<dbReference type="SUPFAM" id="SSF56112">
    <property type="entry name" value="Protein kinase-like (PK-like)"/>
    <property type="match status" value="1"/>
</dbReference>
<dbReference type="FunFam" id="3.30.200.20:FF:000178">
    <property type="entry name" value="serine/threonine-protein kinase PBS1-like"/>
    <property type="match status" value="1"/>
</dbReference>
<dbReference type="GO" id="GO:0016020">
    <property type="term" value="C:membrane"/>
    <property type="evidence" value="ECO:0007669"/>
    <property type="project" value="UniProtKB-SubCell"/>
</dbReference>
<keyword evidence="5 14" id="KW-0732">Signal</keyword>
<comment type="subcellular location">
    <subcellularLocation>
        <location evidence="1">Membrane</location>
        <topology evidence="1">Single-pass type I membrane protein</topology>
    </subcellularLocation>
</comment>
<evidence type="ECO:0000259" key="15">
    <source>
        <dbReference type="PROSITE" id="PS50011"/>
    </source>
</evidence>
<evidence type="ECO:0000256" key="11">
    <source>
        <dbReference type="ARBA" id="ARBA00023180"/>
    </source>
</evidence>
<dbReference type="InterPro" id="IPR045874">
    <property type="entry name" value="LRK10/LRL21-25-like"/>
</dbReference>
<dbReference type="InterPro" id="IPR017441">
    <property type="entry name" value="Protein_kinase_ATP_BS"/>
</dbReference>
<accession>A0AAV8DFT2</accession>
<reference evidence="16" key="1">
    <citation type="submission" date="2022-08" db="EMBL/GenBank/DDBJ databases">
        <authorList>
            <person name="Marques A."/>
        </authorList>
    </citation>
    <scope>NUCLEOTIDE SEQUENCE</scope>
    <source>
        <strain evidence="16">RhyPub2mFocal</strain>
        <tissue evidence="16">Leaves</tissue>
    </source>
</reference>
<keyword evidence="11" id="KW-0325">Glycoprotein</keyword>
<dbReference type="Pfam" id="PF00069">
    <property type="entry name" value="Pkinase"/>
    <property type="match status" value="1"/>
</dbReference>
<dbReference type="GO" id="GO:0004674">
    <property type="term" value="F:protein serine/threonine kinase activity"/>
    <property type="evidence" value="ECO:0007669"/>
    <property type="project" value="UniProtKB-KW"/>
</dbReference>
<evidence type="ECO:0000256" key="5">
    <source>
        <dbReference type="ARBA" id="ARBA00022729"/>
    </source>
</evidence>
<evidence type="ECO:0000256" key="6">
    <source>
        <dbReference type="ARBA" id="ARBA00022741"/>
    </source>
</evidence>
<evidence type="ECO:0000256" key="1">
    <source>
        <dbReference type="ARBA" id="ARBA00004479"/>
    </source>
</evidence>
<feature type="signal peptide" evidence="14">
    <location>
        <begin position="1"/>
        <end position="20"/>
    </location>
</feature>
<dbReference type="PROSITE" id="PS00108">
    <property type="entry name" value="PROTEIN_KINASE_ST"/>
    <property type="match status" value="1"/>
</dbReference>
<dbReference type="AlphaFoldDB" id="A0AAV8DFT2"/>
<evidence type="ECO:0000313" key="17">
    <source>
        <dbReference type="Proteomes" id="UP001140206"/>
    </source>
</evidence>
<evidence type="ECO:0000256" key="13">
    <source>
        <dbReference type="SAM" id="Phobius"/>
    </source>
</evidence>
<keyword evidence="2" id="KW-0723">Serine/threonine-protein kinase</keyword>
<feature type="binding site" evidence="12">
    <location>
        <position position="360"/>
    </location>
    <ligand>
        <name>ATP</name>
        <dbReference type="ChEBI" id="CHEBI:30616"/>
    </ligand>
</feature>
<evidence type="ECO:0000256" key="8">
    <source>
        <dbReference type="ARBA" id="ARBA00022840"/>
    </source>
</evidence>
<keyword evidence="7 16" id="KW-0418">Kinase</keyword>
<evidence type="ECO:0000256" key="4">
    <source>
        <dbReference type="ARBA" id="ARBA00022692"/>
    </source>
</evidence>
<evidence type="ECO:0000313" key="16">
    <source>
        <dbReference type="EMBL" id="KAJ4765483.1"/>
    </source>
</evidence>
<feature type="transmembrane region" description="Helical" evidence="13">
    <location>
        <begin position="232"/>
        <end position="254"/>
    </location>
</feature>
<dbReference type="PROSITE" id="PS50011">
    <property type="entry name" value="PROTEIN_KINASE_DOM"/>
    <property type="match status" value="1"/>
</dbReference>
<dbReference type="Gene3D" id="3.30.200.20">
    <property type="entry name" value="Phosphorylase Kinase, domain 1"/>
    <property type="match status" value="1"/>
</dbReference>
<keyword evidence="3" id="KW-0808">Transferase</keyword>
<feature type="chain" id="PRO_5043406621" evidence="14">
    <location>
        <begin position="21"/>
        <end position="648"/>
    </location>
</feature>
<evidence type="ECO:0000256" key="14">
    <source>
        <dbReference type="SAM" id="SignalP"/>
    </source>
</evidence>
<evidence type="ECO:0000256" key="2">
    <source>
        <dbReference type="ARBA" id="ARBA00022527"/>
    </source>
</evidence>
<dbReference type="PROSITE" id="PS00107">
    <property type="entry name" value="PROTEIN_KINASE_ATP"/>
    <property type="match status" value="1"/>
</dbReference>
<evidence type="ECO:0000256" key="3">
    <source>
        <dbReference type="ARBA" id="ARBA00022679"/>
    </source>
</evidence>
<feature type="domain" description="Protein kinase" evidence="15">
    <location>
        <begin position="332"/>
        <end position="617"/>
    </location>
</feature>
<keyword evidence="4 13" id="KW-0812">Transmembrane</keyword>
<dbReference type="PANTHER" id="PTHR27009">
    <property type="entry name" value="RUST RESISTANCE KINASE LR10-RELATED"/>
    <property type="match status" value="1"/>
</dbReference>
<evidence type="ECO:0000256" key="9">
    <source>
        <dbReference type="ARBA" id="ARBA00022989"/>
    </source>
</evidence>
<proteinExistence type="predicted"/>
<keyword evidence="10 13" id="KW-0472">Membrane</keyword>
<dbReference type="PROSITE" id="PS51257">
    <property type="entry name" value="PROKAR_LIPOPROTEIN"/>
    <property type="match status" value="1"/>
</dbReference>
<name>A0AAV8DFT2_9POAL</name>
<dbReference type="InterPro" id="IPR000719">
    <property type="entry name" value="Prot_kinase_dom"/>
</dbReference>